<keyword evidence="7" id="KW-0694">RNA-binding</keyword>
<dbReference type="PANTHER" id="PTHR12860:SF0">
    <property type="entry name" value="SIGNAL RECOGNITION PARTICLE SUBUNIT SRP68"/>
    <property type="match status" value="1"/>
</dbReference>
<evidence type="ECO:0000256" key="1">
    <source>
        <dbReference type="ARBA" id="ARBA00004240"/>
    </source>
</evidence>
<sequence length="563" mass="64433">YFAFQAEINYIPFFSVKKMTVKETENVPNPDSDTENDQVEEAPVYEVRFLKLIKEAQQQHGLRHGDYQRYRGYCARKIRRVRKALNFVQGDKKHFRKKEVTQDSLHDERYFLILLMSAERAWSYAMQLKQEANTEPRKKFHMVSRLKKAVAHAIKLEAVCESNKCHAVTKLESQAYSAWLTGFYLFEKQKWADALQALTKAQNRCKLDIFNPRIKKCWCCKVLCDVIYRILQNLIAQTREKQAATLSEVTWRKRTVPVKSEKVRRFLTNAKEAEKSAELGQGSSKVQLQFYEKLLMECKDAIQVLRDELKNDPSYTRRGAAGEPMHVSSLHYLHSYLIKSGAKPAKPQEYIRLYEGILASLTEMGNLPGLEEDFDSKESCDAQATAYRALRCFHIAESFQLVKRWPECVAMFDKSSEYVNKASNLPALGKSLKDRMSELGKKVEHGRVAAQASCVSLGDDELVDDFKSLSVLADHLDVYLEEANHLANGDGKLVQFPPEFQPVLCKPLFFDLAWNHVEFPSLEHKLDVTPAKAKKVQAQAAPQQQQTGGLTGFVKGLWGWGSK</sequence>
<dbReference type="OrthoDB" id="10255118at2759"/>
<dbReference type="GO" id="GO:0005829">
    <property type="term" value="C:cytosol"/>
    <property type="evidence" value="ECO:0007669"/>
    <property type="project" value="UniProtKB-ARBA"/>
</dbReference>
<dbReference type="InterPro" id="IPR034652">
    <property type="entry name" value="SRP68-RBD"/>
</dbReference>
<organism evidence="13">
    <name type="scientific">Notodromas monacha</name>
    <dbReference type="NCBI Taxonomy" id="399045"/>
    <lineage>
        <taxon>Eukaryota</taxon>
        <taxon>Metazoa</taxon>
        <taxon>Ecdysozoa</taxon>
        <taxon>Arthropoda</taxon>
        <taxon>Crustacea</taxon>
        <taxon>Oligostraca</taxon>
        <taxon>Ostracoda</taxon>
        <taxon>Podocopa</taxon>
        <taxon>Podocopida</taxon>
        <taxon>Cypridocopina</taxon>
        <taxon>Cypridoidea</taxon>
        <taxon>Cyprididae</taxon>
        <taxon>Notodromas</taxon>
    </lineage>
</organism>
<proteinExistence type="inferred from homology"/>
<evidence type="ECO:0000256" key="6">
    <source>
        <dbReference type="ARBA" id="ARBA00022824"/>
    </source>
</evidence>
<dbReference type="GO" id="GO:0030942">
    <property type="term" value="F:endoplasmic reticulum signal peptide binding"/>
    <property type="evidence" value="ECO:0007669"/>
    <property type="project" value="InterPro"/>
</dbReference>
<keyword evidence="14" id="KW-1185">Reference proteome</keyword>
<dbReference type="FunFam" id="1.10.3450.40:FF:000001">
    <property type="entry name" value="Signal recognition particle subunit SRP68"/>
    <property type="match status" value="1"/>
</dbReference>
<keyword evidence="5" id="KW-0963">Cytoplasm</keyword>
<dbReference type="Proteomes" id="UP000678499">
    <property type="component" value="Unassembled WGS sequence"/>
</dbReference>
<dbReference type="GO" id="GO:0006614">
    <property type="term" value="P:SRP-dependent cotranslational protein targeting to membrane"/>
    <property type="evidence" value="ECO:0007669"/>
    <property type="project" value="InterPro"/>
</dbReference>
<keyword evidence="10" id="KW-0687">Ribonucleoprotein</keyword>
<dbReference type="GO" id="GO:0005730">
    <property type="term" value="C:nucleolus"/>
    <property type="evidence" value="ECO:0007669"/>
    <property type="project" value="UniProtKB-SubCell"/>
</dbReference>
<name>A0A7R9BEQ1_9CRUS</name>
<dbReference type="GO" id="GO:0005047">
    <property type="term" value="F:signal recognition particle binding"/>
    <property type="evidence" value="ECO:0007669"/>
    <property type="project" value="InterPro"/>
</dbReference>
<evidence type="ECO:0000256" key="3">
    <source>
        <dbReference type="ARBA" id="ARBA00004604"/>
    </source>
</evidence>
<evidence type="ECO:0000256" key="12">
    <source>
        <dbReference type="ARBA" id="ARBA00083741"/>
    </source>
</evidence>
<evidence type="ECO:0000256" key="10">
    <source>
        <dbReference type="ARBA" id="ARBA00023274"/>
    </source>
</evidence>
<comment type="subcellular location">
    <subcellularLocation>
        <location evidence="2">Cytoplasm</location>
    </subcellularLocation>
    <subcellularLocation>
        <location evidence="1">Endoplasmic reticulum</location>
    </subcellularLocation>
    <subcellularLocation>
        <location evidence="3">Nucleus</location>
        <location evidence="3">Nucleolus</location>
    </subcellularLocation>
</comment>
<keyword evidence="6" id="KW-0256">Endoplasmic reticulum</keyword>
<keyword evidence="8" id="KW-0733">Signal recognition particle</keyword>
<dbReference type="GO" id="GO:0005783">
    <property type="term" value="C:endoplasmic reticulum"/>
    <property type="evidence" value="ECO:0007669"/>
    <property type="project" value="UniProtKB-SubCell"/>
</dbReference>
<feature type="non-terminal residue" evidence="13">
    <location>
        <position position="563"/>
    </location>
</feature>
<keyword evidence="9" id="KW-0539">Nucleus</keyword>
<dbReference type="GO" id="GO:0005786">
    <property type="term" value="C:signal recognition particle, endoplasmic reticulum targeting"/>
    <property type="evidence" value="ECO:0007669"/>
    <property type="project" value="UniProtKB-KW"/>
</dbReference>
<dbReference type="InterPro" id="IPR038253">
    <property type="entry name" value="SRP68_N_sf"/>
</dbReference>
<reference evidence="13" key="1">
    <citation type="submission" date="2020-11" db="EMBL/GenBank/DDBJ databases">
        <authorList>
            <person name="Tran Van P."/>
        </authorList>
    </citation>
    <scope>NUCLEOTIDE SEQUENCE</scope>
</reference>
<dbReference type="CDD" id="cd15481">
    <property type="entry name" value="SRP68-RBD"/>
    <property type="match status" value="1"/>
</dbReference>
<evidence type="ECO:0000256" key="8">
    <source>
        <dbReference type="ARBA" id="ARBA00023135"/>
    </source>
</evidence>
<comment type="similarity">
    <text evidence="4">Belongs to the SRP68 family.</text>
</comment>
<evidence type="ECO:0000313" key="13">
    <source>
        <dbReference type="EMBL" id="CAD7272662.1"/>
    </source>
</evidence>
<dbReference type="AlphaFoldDB" id="A0A7R9BEQ1"/>
<dbReference type="GO" id="GO:0008312">
    <property type="term" value="F:7S RNA binding"/>
    <property type="evidence" value="ECO:0007669"/>
    <property type="project" value="InterPro"/>
</dbReference>
<dbReference type="EMBL" id="OA882087">
    <property type="protein sequence ID" value="CAD7272662.1"/>
    <property type="molecule type" value="Genomic_DNA"/>
</dbReference>
<protein>
    <recommendedName>
        <fullName evidence="11">Signal recognition particle subunit SRP68</fullName>
    </recommendedName>
    <alternativeName>
        <fullName evidence="12">Signal recognition particle 68 kDa protein</fullName>
    </alternativeName>
</protein>
<dbReference type="EMBL" id="CAJPEX010000050">
    <property type="protein sequence ID" value="CAG0912814.1"/>
    <property type="molecule type" value="Genomic_DNA"/>
</dbReference>
<dbReference type="Gene3D" id="1.10.3450.40">
    <property type="entry name" value="Signal recognition particle, SRP68 subunit, RNA-binding domain"/>
    <property type="match status" value="1"/>
</dbReference>
<evidence type="ECO:0000256" key="5">
    <source>
        <dbReference type="ARBA" id="ARBA00022490"/>
    </source>
</evidence>
<evidence type="ECO:0000256" key="11">
    <source>
        <dbReference type="ARBA" id="ARBA00029498"/>
    </source>
</evidence>
<evidence type="ECO:0000256" key="7">
    <source>
        <dbReference type="ARBA" id="ARBA00022884"/>
    </source>
</evidence>
<evidence type="ECO:0000256" key="4">
    <source>
        <dbReference type="ARBA" id="ARBA00009352"/>
    </source>
</evidence>
<dbReference type="InterPro" id="IPR026258">
    <property type="entry name" value="SRP68"/>
</dbReference>
<dbReference type="Pfam" id="PF16969">
    <property type="entry name" value="SRP68"/>
    <property type="match status" value="3"/>
</dbReference>
<gene>
    <name evidence="13" type="ORF">NMOB1V02_LOCUS587</name>
</gene>
<accession>A0A7R9BEQ1</accession>
<evidence type="ECO:0000256" key="2">
    <source>
        <dbReference type="ARBA" id="ARBA00004496"/>
    </source>
</evidence>
<dbReference type="PANTHER" id="PTHR12860">
    <property type="entry name" value="SIGNAL RECOGNITION PARTICLE 68 KDA PROTEIN"/>
    <property type="match status" value="1"/>
</dbReference>
<evidence type="ECO:0000256" key="9">
    <source>
        <dbReference type="ARBA" id="ARBA00023242"/>
    </source>
</evidence>
<dbReference type="PIRSF" id="PIRSF038995">
    <property type="entry name" value="SRP68"/>
    <property type="match status" value="1"/>
</dbReference>
<evidence type="ECO:0000313" key="14">
    <source>
        <dbReference type="Proteomes" id="UP000678499"/>
    </source>
</evidence>